<dbReference type="InterPro" id="IPR023214">
    <property type="entry name" value="HAD_sf"/>
</dbReference>
<dbReference type="GO" id="GO:0006281">
    <property type="term" value="P:DNA repair"/>
    <property type="evidence" value="ECO:0007669"/>
    <property type="project" value="TreeGrafter"/>
</dbReference>
<dbReference type="InterPro" id="IPR050155">
    <property type="entry name" value="HAD-like_hydrolase_sf"/>
</dbReference>
<accession>X0X5U9</accession>
<gene>
    <name evidence="1" type="ORF">S01H1_70247</name>
</gene>
<dbReference type="EMBL" id="BARS01046702">
    <property type="protein sequence ID" value="GAG32008.1"/>
    <property type="molecule type" value="Genomic_DNA"/>
</dbReference>
<proteinExistence type="predicted"/>
<dbReference type="GO" id="GO:0008967">
    <property type="term" value="F:phosphoglycolate phosphatase activity"/>
    <property type="evidence" value="ECO:0007669"/>
    <property type="project" value="TreeGrafter"/>
</dbReference>
<protein>
    <recommendedName>
        <fullName evidence="2">HAD family hydrolase</fullName>
    </recommendedName>
</protein>
<evidence type="ECO:0000313" key="1">
    <source>
        <dbReference type="EMBL" id="GAG32008.1"/>
    </source>
</evidence>
<feature type="non-terminal residue" evidence="1">
    <location>
        <position position="123"/>
    </location>
</feature>
<dbReference type="Pfam" id="PF13419">
    <property type="entry name" value="HAD_2"/>
    <property type="match status" value="1"/>
</dbReference>
<dbReference type="PANTHER" id="PTHR43434">
    <property type="entry name" value="PHOSPHOGLYCOLATE PHOSPHATASE"/>
    <property type="match status" value="1"/>
</dbReference>
<dbReference type="InterPro" id="IPR023198">
    <property type="entry name" value="PGP-like_dom2"/>
</dbReference>
<sequence length="123" mass="13615">MYDLGVILFDLDGVLLDTISSLKQTYQDVAQYLGIKPPSRVALNRAVQLGPQKALRELFPEDDSKAKAAFNRYWRANIESVSCFVGVTELLMALSSREVILGTVTSRNSSDTYSLLDAARLRG</sequence>
<name>X0X5U9_9ZZZZ</name>
<reference evidence="1" key="1">
    <citation type="journal article" date="2014" name="Front. Microbiol.">
        <title>High frequency of phylogenetically diverse reductive dehalogenase-homologous genes in deep subseafloor sedimentary metagenomes.</title>
        <authorList>
            <person name="Kawai M."/>
            <person name="Futagami T."/>
            <person name="Toyoda A."/>
            <person name="Takaki Y."/>
            <person name="Nishi S."/>
            <person name="Hori S."/>
            <person name="Arai W."/>
            <person name="Tsubouchi T."/>
            <person name="Morono Y."/>
            <person name="Uchiyama I."/>
            <person name="Ito T."/>
            <person name="Fujiyama A."/>
            <person name="Inagaki F."/>
            <person name="Takami H."/>
        </authorList>
    </citation>
    <scope>NUCLEOTIDE SEQUENCE</scope>
    <source>
        <strain evidence="1">Expedition CK06-06</strain>
    </source>
</reference>
<dbReference type="InterPro" id="IPR041492">
    <property type="entry name" value="HAD_2"/>
</dbReference>
<dbReference type="InterPro" id="IPR036412">
    <property type="entry name" value="HAD-like_sf"/>
</dbReference>
<dbReference type="Gene3D" id="3.40.50.1000">
    <property type="entry name" value="HAD superfamily/HAD-like"/>
    <property type="match status" value="1"/>
</dbReference>
<dbReference type="Gene3D" id="1.10.150.240">
    <property type="entry name" value="Putative phosphatase, domain 2"/>
    <property type="match status" value="1"/>
</dbReference>
<dbReference type="SUPFAM" id="SSF56784">
    <property type="entry name" value="HAD-like"/>
    <property type="match status" value="1"/>
</dbReference>
<dbReference type="GO" id="GO:0005829">
    <property type="term" value="C:cytosol"/>
    <property type="evidence" value="ECO:0007669"/>
    <property type="project" value="TreeGrafter"/>
</dbReference>
<dbReference type="AlphaFoldDB" id="X0X5U9"/>
<organism evidence="1">
    <name type="scientific">marine sediment metagenome</name>
    <dbReference type="NCBI Taxonomy" id="412755"/>
    <lineage>
        <taxon>unclassified sequences</taxon>
        <taxon>metagenomes</taxon>
        <taxon>ecological metagenomes</taxon>
    </lineage>
</organism>
<dbReference type="PANTHER" id="PTHR43434:SF1">
    <property type="entry name" value="PHOSPHOGLYCOLATE PHOSPHATASE"/>
    <property type="match status" value="1"/>
</dbReference>
<evidence type="ECO:0008006" key="2">
    <source>
        <dbReference type="Google" id="ProtNLM"/>
    </source>
</evidence>
<comment type="caution">
    <text evidence="1">The sequence shown here is derived from an EMBL/GenBank/DDBJ whole genome shotgun (WGS) entry which is preliminary data.</text>
</comment>